<organism evidence="4 5">
    <name type="scientific">Actinoallomurus iriomotensis</name>
    <dbReference type="NCBI Taxonomy" id="478107"/>
    <lineage>
        <taxon>Bacteria</taxon>
        <taxon>Bacillati</taxon>
        <taxon>Actinomycetota</taxon>
        <taxon>Actinomycetes</taxon>
        <taxon>Streptosporangiales</taxon>
        <taxon>Thermomonosporaceae</taxon>
        <taxon>Actinoallomurus</taxon>
    </lineage>
</organism>
<dbReference type="GO" id="GO:0016491">
    <property type="term" value="F:oxidoreductase activity"/>
    <property type="evidence" value="ECO:0007669"/>
    <property type="project" value="UniProtKB-KW"/>
</dbReference>
<dbReference type="Proteomes" id="UP001165074">
    <property type="component" value="Unassembled WGS sequence"/>
</dbReference>
<dbReference type="InterPro" id="IPR050259">
    <property type="entry name" value="SDR"/>
</dbReference>
<dbReference type="PROSITE" id="PS00061">
    <property type="entry name" value="ADH_SHORT"/>
    <property type="match status" value="1"/>
</dbReference>
<gene>
    <name evidence="4" type="primary">fabG</name>
    <name evidence="4" type="ORF">Airi02_059150</name>
</gene>
<dbReference type="InterPro" id="IPR057326">
    <property type="entry name" value="KR_dom"/>
</dbReference>
<evidence type="ECO:0000256" key="1">
    <source>
        <dbReference type="ARBA" id="ARBA00006484"/>
    </source>
</evidence>
<protein>
    <submittedName>
        <fullName evidence="4">Beta-ketoacyl-ACP reductase</fullName>
    </submittedName>
</protein>
<dbReference type="GO" id="GO:0032787">
    <property type="term" value="P:monocarboxylic acid metabolic process"/>
    <property type="evidence" value="ECO:0007669"/>
    <property type="project" value="UniProtKB-ARBA"/>
</dbReference>
<evidence type="ECO:0000256" key="2">
    <source>
        <dbReference type="ARBA" id="ARBA00023002"/>
    </source>
</evidence>
<dbReference type="EMBL" id="BSTK01000009">
    <property type="protein sequence ID" value="GLY87986.1"/>
    <property type="molecule type" value="Genomic_DNA"/>
</dbReference>
<evidence type="ECO:0000259" key="3">
    <source>
        <dbReference type="SMART" id="SM00822"/>
    </source>
</evidence>
<evidence type="ECO:0000313" key="5">
    <source>
        <dbReference type="Proteomes" id="UP001165074"/>
    </source>
</evidence>
<accession>A0A9W6S3N6</accession>
<proteinExistence type="inferred from homology"/>
<evidence type="ECO:0000313" key="4">
    <source>
        <dbReference type="EMBL" id="GLY87986.1"/>
    </source>
</evidence>
<dbReference type="Gene3D" id="3.40.50.720">
    <property type="entry name" value="NAD(P)-binding Rossmann-like Domain"/>
    <property type="match status" value="1"/>
</dbReference>
<comment type="caution">
    <text evidence="4">The sequence shown here is derived from an EMBL/GenBank/DDBJ whole genome shotgun (WGS) entry which is preliminary data.</text>
</comment>
<dbReference type="RefSeq" id="WP_285577462.1">
    <property type="nucleotide sequence ID" value="NZ_BSTK01000009.1"/>
</dbReference>
<keyword evidence="5" id="KW-1185">Reference proteome</keyword>
<dbReference type="PRINTS" id="PR00081">
    <property type="entry name" value="GDHRDH"/>
</dbReference>
<dbReference type="AlphaFoldDB" id="A0A9W6S3N6"/>
<comment type="similarity">
    <text evidence="1">Belongs to the short-chain dehydrogenases/reductases (SDR) family.</text>
</comment>
<reference evidence="4" key="1">
    <citation type="submission" date="2023-03" db="EMBL/GenBank/DDBJ databases">
        <title>Actinoallomurus iriomotensis NBRC 103684.</title>
        <authorList>
            <person name="Ichikawa N."/>
            <person name="Sato H."/>
            <person name="Tonouchi N."/>
        </authorList>
    </citation>
    <scope>NUCLEOTIDE SEQUENCE</scope>
    <source>
        <strain evidence="4">NBRC 103684</strain>
    </source>
</reference>
<dbReference type="PANTHER" id="PTHR42879:SF2">
    <property type="entry name" value="3-OXOACYL-[ACYL-CARRIER-PROTEIN] REDUCTASE FABG"/>
    <property type="match status" value="1"/>
</dbReference>
<name>A0A9W6S3N6_9ACTN</name>
<keyword evidence="2" id="KW-0560">Oxidoreductase</keyword>
<dbReference type="PRINTS" id="PR00080">
    <property type="entry name" value="SDRFAMILY"/>
</dbReference>
<sequence length="259" mass="26455">MTMTTTTATTAGRITLVTGAARGIGRQIATAFARSGHHVVIGDLPAAADTARAVADGLTGEGLSAGTVDLDVTDEDSVAAAVGRITETVGAPQVLVNNAGISRPAPTLETSLAQWNEVVAVNLTGQFLCARACLPAMRDAGWGRIIGISSFNAKSAPVNGDNASYAASKAGITGLTHNLAVEFGRDGITVNAIAPGIVDTELLRRAHPPQRLAELVDRLPTGRFTLPEEIAATAVFLAGDVAASITGEIVNVNGGLYFD</sequence>
<dbReference type="Pfam" id="PF13561">
    <property type="entry name" value="adh_short_C2"/>
    <property type="match status" value="1"/>
</dbReference>
<dbReference type="NCBIfam" id="NF009466">
    <property type="entry name" value="PRK12826.1-2"/>
    <property type="match status" value="1"/>
</dbReference>
<dbReference type="FunFam" id="3.40.50.720:FF:000173">
    <property type="entry name" value="3-oxoacyl-[acyl-carrier protein] reductase"/>
    <property type="match status" value="1"/>
</dbReference>
<dbReference type="SUPFAM" id="SSF51735">
    <property type="entry name" value="NAD(P)-binding Rossmann-fold domains"/>
    <property type="match status" value="1"/>
</dbReference>
<dbReference type="PANTHER" id="PTHR42879">
    <property type="entry name" value="3-OXOACYL-(ACYL-CARRIER-PROTEIN) REDUCTASE"/>
    <property type="match status" value="1"/>
</dbReference>
<dbReference type="InterPro" id="IPR020904">
    <property type="entry name" value="Sc_DH/Rdtase_CS"/>
</dbReference>
<dbReference type="InterPro" id="IPR036291">
    <property type="entry name" value="NAD(P)-bd_dom_sf"/>
</dbReference>
<dbReference type="SMART" id="SM00822">
    <property type="entry name" value="PKS_KR"/>
    <property type="match status" value="1"/>
</dbReference>
<feature type="domain" description="Ketoreductase" evidence="3">
    <location>
        <begin position="13"/>
        <end position="196"/>
    </location>
</feature>
<dbReference type="InterPro" id="IPR002347">
    <property type="entry name" value="SDR_fam"/>
</dbReference>